<dbReference type="RefSeq" id="WP_157688193.1">
    <property type="nucleotide sequence ID" value="NZ_CP034345.1"/>
</dbReference>
<proteinExistence type="predicted"/>
<name>A0A6B9F156_9EURY</name>
<dbReference type="EMBL" id="CP034345">
    <property type="protein sequence ID" value="QGX93956.1"/>
    <property type="molecule type" value="Genomic_DNA"/>
</dbReference>
<dbReference type="Proteomes" id="UP000428325">
    <property type="component" value="Chromosome"/>
</dbReference>
<dbReference type="KEGG" id="hra:EI982_03755"/>
<evidence type="ECO:0000313" key="2">
    <source>
        <dbReference type="EMBL" id="QGX93956.1"/>
    </source>
</evidence>
<gene>
    <name evidence="2" type="ORF">EI982_03755</name>
</gene>
<feature type="compositionally biased region" description="Polar residues" evidence="1">
    <location>
        <begin position="60"/>
        <end position="80"/>
    </location>
</feature>
<reference evidence="2 3" key="1">
    <citation type="submission" date="2018-12" db="EMBL/GenBank/DDBJ databases">
        <title>Complete genome sequence of Haloplanus rallus MBLA0036.</title>
        <authorList>
            <person name="Nam Y.-d."/>
            <person name="Kang J."/>
            <person name="Chung W.-H."/>
            <person name="Park Y.S."/>
        </authorList>
    </citation>
    <scope>NUCLEOTIDE SEQUENCE [LARGE SCALE GENOMIC DNA]</scope>
    <source>
        <strain evidence="2 3">MBLA0036</strain>
    </source>
</reference>
<feature type="region of interest" description="Disordered" evidence="1">
    <location>
        <begin position="55"/>
        <end position="80"/>
    </location>
</feature>
<dbReference type="GeneID" id="43368618"/>
<sequence>MCLDKFPVEFDDEGNARLSDSIEADGTAFLGDVTVPEDELTPEERFGAIVEELPDRAVQRLTTSEATGTSETDESTPQTP</sequence>
<organism evidence="2 3">
    <name type="scientific">Haloplanus rallus</name>
    <dbReference type="NCBI Taxonomy" id="1816183"/>
    <lineage>
        <taxon>Archaea</taxon>
        <taxon>Methanobacteriati</taxon>
        <taxon>Methanobacteriota</taxon>
        <taxon>Stenosarchaea group</taxon>
        <taxon>Halobacteria</taxon>
        <taxon>Halobacteriales</taxon>
        <taxon>Haloferacaceae</taxon>
        <taxon>Haloplanus</taxon>
    </lineage>
</organism>
<accession>A0A6B9F156</accession>
<protein>
    <submittedName>
        <fullName evidence="2">Uncharacterized protein</fullName>
    </submittedName>
</protein>
<keyword evidence="3" id="KW-1185">Reference proteome</keyword>
<dbReference type="AlphaFoldDB" id="A0A6B9F156"/>
<evidence type="ECO:0000313" key="3">
    <source>
        <dbReference type="Proteomes" id="UP000428325"/>
    </source>
</evidence>
<evidence type="ECO:0000256" key="1">
    <source>
        <dbReference type="SAM" id="MobiDB-lite"/>
    </source>
</evidence>